<organism evidence="1 2">
    <name type="scientific">Fistulina hepatica ATCC 64428</name>
    <dbReference type="NCBI Taxonomy" id="1128425"/>
    <lineage>
        <taxon>Eukaryota</taxon>
        <taxon>Fungi</taxon>
        <taxon>Dikarya</taxon>
        <taxon>Basidiomycota</taxon>
        <taxon>Agaricomycotina</taxon>
        <taxon>Agaricomycetes</taxon>
        <taxon>Agaricomycetidae</taxon>
        <taxon>Agaricales</taxon>
        <taxon>Fistulinaceae</taxon>
        <taxon>Fistulina</taxon>
    </lineage>
</organism>
<dbReference type="EMBL" id="KN882089">
    <property type="protein sequence ID" value="KIY44527.1"/>
    <property type="molecule type" value="Genomic_DNA"/>
</dbReference>
<accession>A0A0D7A0F8</accession>
<evidence type="ECO:0000313" key="1">
    <source>
        <dbReference type="EMBL" id="KIY44527.1"/>
    </source>
</evidence>
<sequence>MLDNSDDAIHEKNVISGATAPSVQSVALRMRTGGVPGTKRSDVLRIPNDGGGPGFTCSVPHFASVAVAWRARRASGLIGLGVIAVTITDVDDSHFCTLLCSVVDDVEETLAPSNAILTLHAHSTTMQR</sequence>
<dbReference type="Proteomes" id="UP000054144">
    <property type="component" value="Unassembled WGS sequence"/>
</dbReference>
<evidence type="ECO:0000313" key="2">
    <source>
        <dbReference type="Proteomes" id="UP000054144"/>
    </source>
</evidence>
<name>A0A0D7A0F8_9AGAR</name>
<dbReference type="AlphaFoldDB" id="A0A0D7A0F8"/>
<reference evidence="1 2" key="1">
    <citation type="journal article" date="2015" name="Fungal Genet. Biol.">
        <title>Evolution of novel wood decay mechanisms in Agaricales revealed by the genome sequences of Fistulina hepatica and Cylindrobasidium torrendii.</title>
        <authorList>
            <person name="Floudas D."/>
            <person name="Held B.W."/>
            <person name="Riley R."/>
            <person name="Nagy L.G."/>
            <person name="Koehler G."/>
            <person name="Ransdell A.S."/>
            <person name="Younus H."/>
            <person name="Chow J."/>
            <person name="Chiniquy J."/>
            <person name="Lipzen A."/>
            <person name="Tritt A."/>
            <person name="Sun H."/>
            <person name="Haridas S."/>
            <person name="LaButti K."/>
            <person name="Ohm R.A."/>
            <person name="Kues U."/>
            <person name="Blanchette R.A."/>
            <person name="Grigoriev I.V."/>
            <person name="Minto R.E."/>
            <person name="Hibbett D.S."/>
        </authorList>
    </citation>
    <scope>NUCLEOTIDE SEQUENCE [LARGE SCALE GENOMIC DNA]</scope>
    <source>
        <strain evidence="1 2">ATCC 64428</strain>
    </source>
</reference>
<gene>
    <name evidence="1" type="ORF">FISHEDRAFT_61808</name>
</gene>
<keyword evidence="2" id="KW-1185">Reference proteome</keyword>
<proteinExistence type="predicted"/>
<protein>
    <submittedName>
        <fullName evidence="1">Uncharacterized protein</fullName>
    </submittedName>
</protein>